<evidence type="ECO:0000313" key="7">
    <source>
        <dbReference type="Proteomes" id="UP000228886"/>
    </source>
</evidence>
<feature type="repeat" description="TPR" evidence="5">
    <location>
        <begin position="143"/>
        <end position="176"/>
    </location>
</feature>
<keyword evidence="5" id="KW-0802">TPR repeat</keyword>
<keyword evidence="4" id="KW-0472">Membrane</keyword>
<proteinExistence type="predicted"/>
<dbReference type="SUPFAM" id="SSF103642">
    <property type="entry name" value="Sec-C motif"/>
    <property type="match status" value="1"/>
</dbReference>
<accession>A0A2M7E758</accession>
<dbReference type="InterPro" id="IPR007311">
    <property type="entry name" value="ST7"/>
</dbReference>
<keyword evidence="2" id="KW-0812">Transmembrane</keyword>
<dbReference type="EMBL" id="PETL01000323">
    <property type="protein sequence ID" value="PIV63582.1"/>
    <property type="molecule type" value="Genomic_DNA"/>
</dbReference>
<sequence>MAEKIPDRRALEKTTSDLTRLLKRKHFSSKKELDNYLNQILNKGKVPDAPPKSAVDFAQDIMYEAWDTDDAKERIKLAREALSISPDCADAYVLLAEEEAETLEEAKEFYQKGVEAGERALGEKTFDEDRGHFWGVTETRPYMRARAGLAQCLYEMGEYDEAIAQYREMLELNPNDNQGIRYVLACYLAELGRYNELEEHLNSKEYKDDCAPDWLYTKALLSFVRDGDSAQSRAKFKAAAKWNPYVPEYITGKRSIPRILPDTVRVGGEDEAMCYAADSLSAWRRVPGAIEWLKEQAGIRTHSKVGRNDPCPCGSGKKYKKCCGR</sequence>
<protein>
    <submittedName>
        <fullName evidence="6">Uncharacterized protein</fullName>
    </submittedName>
</protein>
<dbReference type="InterPro" id="IPR011990">
    <property type="entry name" value="TPR-like_helical_dom_sf"/>
</dbReference>
<dbReference type="SMART" id="SM00028">
    <property type="entry name" value="TPR"/>
    <property type="match status" value="1"/>
</dbReference>
<dbReference type="PANTHER" id="PTHR12745:SF6">
    <property type="entry name" value="PROTEIN ST7 HOMOLOG"/>
    <property type="match status" value="1"/>
</dbReference>
<gene>
    <name evidence="6" type="ORF">COS11_06740</name>
</gene>
<dbReference type="GO" id="GO:0016020">
    <property type="term" value="C:membrane"/>
    <property type="evidence" value="ECO:0007669"/>
    <property type="project" value="UniProtKB-SubCell"/>
</dbReference>
<evidence type="ECO:0000256" key="1">
    <source>
        <dbReference type="ARBA" id="ARBA00004141"/>
    </source>
</evidence>
<dbReference type="Pfam" id="PF02810">
    <property type="entry name" value="SEC-C"/>
    <property type="match status" value="1"/>
</dbReference>
<dbReference type="PROSITE" id="PS50293">
    <property type="entry name" value="TPR_REGION"/>
    <property type="match status" value="1"/>
</dbReference>
<dbReference type="PROSITE" id="PS50005">
    <property type="entry name" value="TPR"/>
    <property type="match status" value="1"/>
</dbReference>
<evidence type="ECO:0000256" key="3">
    <source>
        <dbReference type="ARBA" id="ARBA00022989"/>
    </source>
</evidence>
<dbReference type="InterPro" id="IPR004027">
    <property type="entry name" value="SEC_C_motif"/>
</dbReference>
<evidence type="ECO:0000256" key="5">
    <source>
        <dbReference type="PROSITE-ProRule" id="PRU00339"/>
    </source>
</evidence>
<evidence type="ECO:0000256" key="2">
    <source>
        <dbReference type="ARBA" id="ARBA00022692"/>
    </source>
</evidence>
<dbReference type="AlphaFoldDB" id="A0A2M7E758"/>
<evidence type="ECO:0000313" key="6">
    <source>
        <dbReference type="EMBL" id="PIV63582.1"/>
    </source>
</evidence>
<name>A0A2M7E758_9BACT</name>
<evidence type="ECO:0000256" key="4">
    <source>
        <dbReference type="ARBA" id="ARBA00023136"/>
    </source>
</evidence>
<dbReference type="Pfam" id="PF04184">
    <property type="entry name" value="ST7"/>
    <property type="match status" value="1"/>
</dbReference>
<dbReference type="Proteomes" id="UP000228886">
    <property type="component" value="Unassembled WGS sequence"/>
</dbReference>
<dbReference type="InterPro" id="IPR019734">
    <property type="entry name" value="TPR_rpt"/>
</dbReference>
<comment type="subcellular location">
    <subcellularLocation>
        <location evidence="1">Membrane</location>
        <topology evidence="1">Multi-pass membrane protein</topology>
    </subcellularLocation>
</comment>
<reference evidence="7" key="1">
    <citation type="submission" date="2017-09" db="EMBL/GenBank/DDBJ databases">
        <title>Depth-based differentiation of microbial function through sediment-hosted aquifers and enrichment of novel symbionts in the deep terrestrial subsurface.</title>
        <authorList>
            <person name="Probst A.J."/>
            <person name="Ladd B."/>
            <person name="Jarett J.K."/>
            <person name="Geller-Mcgrath D.E."/>
            <person name="Sieber C.M.K."/>
            <person name="Emerson J.B."/>
            <person name="Anantharaman K."/>
            <person name="Thomas B.C."/>
            <person name="Malmstrom R."/>
            <person name="Stieglmeier M."/>
            <person name="Klingl A."/>
            <person name="Woyke T."/>
            <person name="Ryan C.M."/>
            <person name="Banfield J.F."/>
        </authorList>
    </citation>
    <scope>NUCLEOTIDE SEQUENCE [LARGE SCALE GENOMIC DNA]</scope>
</reference>
<dbReference type="SUPFAM" id="SSF48452">
    <property type="entry name" value="TPR-like"/>
    <property type="match status" value="1"/>
</dbReference>
<keyword evidence="3" id="KW-1133">Transmembrane helix</keyword>
<dbReference type="PANTHER" id="PTHR12745">
    <property type="entry name" value="SUPPRESSION OF TUMORIGENICITY 7"/>
    <property type="match status" value="1"/>
</dbReference>
<comment type="caution">
    <text evidence="6">The sequence shown here is derived from an EMBL/GenBank/DDBJ whole genome shotgun (WGS) entry which is preliminary data.</text>
</comment>
<dbReference type="Gene3D" id="1.25.40.10">
    <property type="entry name" value="Tetratricopeptide repeat domain"/>
    <property type="match status" value="1"/>
</dbReference>
<dbReference type="Gene3D" id="3.10.450.50">
    <property type="match status" value="1"/>
</dbReference>
<organism evidence="6 7">
    <name type="scientific">bacterium (Candidatus Ratteibacteria) CG01_land_8_20_14_3_00_40_19</name>
    <dbReference type="NCBI Taxonomy" id="2014290"/>
    <lineage>
        <taxon>Bacteria</taxon>
        <taxon>Candidatus Ratteibacteria</taxon>
    </lineage>
</organism>